<proteinExistence type="predicted"/>
<reference evidence="1" key="1">
    <citation type="journal article" date="2014" name="Nat. Genet.">
        <title>Genome and transcriptome of the porcine whipworm Trichuris suis.</title>
        <authorList>
            <person name="Jex A.R."/>
            <person name="Nejsum P."/>
            <person name="Schwarz E.M."/>
            <person name="Hu L."/>
            <person name="Young N.D."/>
            <person name="Hall R.S."/>
            <person name="Korhonen P.K."/>
            <person name="Liao S."/>
            <person name="Thamsborg S."/>
            <person name="Xia J."/>
            <person name="Xu P."/>
            <person name="Wang S."/>
            <person name="Scheerlinck J.P."/>
            <person name="Hofmann A."/>
            <person name="Sternberg P.W."/>
            <person name="Wang J."/>
            <person name="Gasser R.B."/>
        </authorList>
    </citation>
    <scope>NUCLEOTIDE SEQUENCE [LARGE SCALE GENOMIC DNA]</scope>
    <source>
        <strain evidence="1">DCEP-RM93F</strain>
    </source>
</reference>
<protein>
    <recommendedName>
        <fullName evidence="2">DUF4371 domain-containing protein</fullName>
    </recommendedName>
</protein>
<dbReference type="EMBL" id="KL367643">
    <property type="protein sequence ID" value="KFD60905.1"/>
    <property type="molecule type" value="Genomic_DNA"/>
</dbReference>
<dbReference type="AlphaFoldDB" id="A0A085MUK9"/>
<dbReference type="PANTHER" id="PTHR45913:SF22">
    <property type="entry name" value="SCAN BOX DOMAIN-CONTAINING PROTEIN"/>
    <property type="match status" value="1"/>
</dbReference>
<organism evidence="1">
    <name type="scientific">Trichuris suis</name>
    <name type="common">pig whipworm</name>
    <dbReference type="NCBI Taxonomy" id="68888"/>
    <lineage>
        <taxon>Eukaryota</taxon>
        <taxon>Metazoa</taxon>
        <taxon>Ecdysozoa</taxon>
        <taxon>Nematoda</taxon>
        <taxon>Enoplea</taxon>
        <taxon>Dorylaimia</taxon>
        <taxon>Trichinellida</taxon>
        <taxon>Trichuridae</taxon>
        <taxon>Trichuris</taxon>
    </lineage>
</organism>
<dbReference type="PANTHER" id="PTHR45913">
    <property type="entry name" value="EPM2A-INTERACTING PROTEIN 1"/>
    <property type="match status" value="1"/>
</dbReference>
<dbReference type="Proteomes" id="UP000030758">
    <property type="component" value="Unassembled WGS sequence"/>
</dbReference>
<accession>A0A085MUK9</accession>
<evidence type="ECO:0008006" key="2">
    <source>
        <dbReference type="Google" id="ProtNLM"/>
    </source>
</evidence>
<gene>
    <name evidence="1" type="ORF">M514_26894</name>
</gene>
<name>A0A085MUK9_9BILA</name>
<sequence length="373" mass="43179">MAEDIEEQLVCLLRSKKFSLQLDETLLQDNDALLMVYVRFRRGTELTEEMLFARRIKTDVTGLSIFEEMKGYLREKNIPAENITACATDGAACMVGRYRGFIAYLKKPVPTVFTVHCIIHREHLVSKNLGGRLQQTLSHVIQVVNFIKSSPHQDLLFHQLCEENGEEFRNLLMHTEVRWLSKGNYIFQKLNSLNLALQGRSSNIVDSKEVIVSFLEKLEVYLHNIGRREFLQFPNLRKVEEAVKDDDLILYQSHLKQLRSDMEVRFKDLLELVIPEWASNPFEAEPTHVEVEIQESLIELRSDIAASCQFRQLGRNIRTKTDLPDRFPTLWQRAENFFIAFSSTYLVACGFSRVVTLTKSGKESTLRQEVTCD</sequence>
<evidence type="ECO:0000313" key="1">
    <source>
        <dbReference type="EMBL" id="KFD60905.1"/>
    </source>
</evidence>